<dbReference type="CDD" id="cd15904">
    <property type="entry name" value="TSPO_MBR"/>
    <property type="match status" value="1"/>
</dbReference>
<organism evidence="7 8">
    <name type="scientific">Notoacmeibacter ruber</name>
    <dbReference type="NCBI Taxonomy" id="2670375"/>
    <lineage>
        <taxon>Bacteria</taxon>
        <taxon>Pseudomonadati</taxon>
        <taxon>Pseudomonadota</taxon>
        <taxon>Alphaproteobacteria</taxon>
        <taxon>Hyphomicrobiales</taxon>
        <taxon>Notoacmeibacteraceae</taxon>
        <taxon>Notoacmeibacter</taxon>
    </lineage>
</organism>
<name>A0A3L7JFV7_9HYPH</name>
<dbReference type="GO" id="GO:0016020">
    <property type="term" value="C:membrane"/>
    <property type="evidence" value="ECO:0007669"/>
    <property type="project" value="UniProtKB-SubCell"/>
</dbReference>
<dbReference type="PANTHER" id="PTHR10057">
    <property type="entry name" value="PERIPHERAL-TYPE BENZODIAZEPINE RECEPTOR"/>
    <property type="match status" value="1"/>
</dbReference>
<dbReference type="GO" id="GO:0033013">
    <property type="term" value="P:tetrapyrrole metabolic process"/>
    <property type="evidence" value="ECO:0007669"/>
    <property type="project" value="UniProtKB-ARBA"/>
</dbReference>
<comment type="caution">
    <text evidence="7">The sequence shown here is derived from an EMBL/GenBank/DDBJ whole genome shotgun (WGS) entry which is preliminary data.</text>
</comment>
<feature type="transmembrane region" description="Helical" evidence="6">
    <location>
        <begin position="44"/>
        <end position="62"/>
    </location>
</feature>
<dbReference type="PIRSF" id="PIRSF005859">
    <property type="entry name" value="PBR"/>
    <property type="match status" value="1"/>
</dbReference>
<feature type="transmembrane region" description="Helical" evidence="6">
    <location>
        <begin position="100"/>
        <end position="117"/>
    </location>
</feature>
<sequence>MSTWITYGLFLLVTLGGGLLIGSQTDTGTWYQSLNKPSFTPPNWLFPVAWTILYVLVGIAGARTFLRAPTSAAMGIWVVQLLLNFAWTPVFFMAHRPSQALIVIGLLLISILAFIILRWTPDRIAAILFLPYAVWVAYATALNATIAVNN</sequence>
<keyword evidence="8" id="KW-1185">Reference proteome</keyword>
<evidence type="ECO:0000256" key="4">
    <source>
        <dbReference type="ARBA" id="ARBA00022989"/>
    </source>
</evidence>
<protein>
    <submittedName>
        <fullName evidence="7">Tryptophan-rich sensory protein</fullName>
    </submittedName>
</protein>
<comment type="similarity">
    <text evidence="2">Belongs to the TspO/BZRP family.</text>
</comment>
<dbReference type="PANTHER" id="PTHR10057:SF0">
    <property type="entry name" value="TRANSLOCATOR PROTEIN"/>
    <property type="match status" value="1"/>
</dbReference>
<dbReference type="EMBL" id="RCWN01000001">
    <property type="protein sequence ID" value="RLQ89370.1"/>
    <property type="molecule type" value="Genomic_DNA"/>
</dbReference>
<feature type="transmembrane region" description="Helical" evidence="6">
    <location>
        <begin position="124"/>
        <end position="148"/>
    </location>
</feature>
<accession>A0A3L7JFV7</accession>
<dbReference type="Pfam" id="PF03073">
    <property type="entry name" value="TspO_MBR"/>
    <property type="match status" value="1"/>
</dbReference>
<gene>
    <name evidence="7" type="ORF">D8780_03455</name>
</gene>
<keyword evidence="3 6" id="KW-0812">Transmembrane</keyword>
<feature type="transmembrane region" description="Helical" evidence="6">
    <location>
        <begin position="74"/>
        <end position="94"/>
    </location>
</feature>
<dbReference type="Gene3D" id="1.20.1260.100">
    <property type="entry name" value="TspO/MBR protein"/>
    <property type="match status" value="1"/>
</dbReference>
<reference evidence="7 8" key="1">
    <citation type="submission" date="2018-10" db="EMBL/GenBank/DDBJ databases">
        <title>Notoacmeibacter sp. M2BS9Y-3-1, whole genome shotgun sequence.</title>
        <authorList>
            <person name="Tuo L."/>
        </authorList>
    </citation>
    <scope>NUCLEOTIDE SEQUENCE [LARGE SCALE GENOMIC DNA]</scope>
    <source>
        <strain evidence="7 8">M2BS9Y-3-1</strain>
    </source>
</reference>
<evidence type="ECO:0000313" key="8">
    <source>
        <dbReference type="Proteomes" id="UP000281094"/>
    </source>
</evidence>
<dbReference type="AlphaFoldDB" id="A0A3L7JFV7"/>
<keyword evidence="5 6" id="KW-0472">Membrane</keyword>
<keyword evidence="4 6" id="KW-1133">Transmembrane helix</keyword>
<dbReference type="InterPro" id="IPR004307">
    <property type="entry name" value="TspO_MBR"/>
</dbReference>
<evidence type="ECO:0000256" key="3">
    <source>
        <dbReference type="ARBA" id="ARBA00022692"/>
    </source>
</evidence>
<proteinExistence type="inferred from homology"/>
<dbReference type="InterPro" id="IPR038330">
    <property type="entry name" value="TspO/MBR-related_sf"/>
</dbReference>
<dbReference type="Proteomes" id="UP000281094">
    <property type="component" value="Unassembled WGS sequence"/>
</dbReference>
<comment type="subcellular location">
    <subcellularLocation>
        <location evidence="1">Membrane</location>
        <topology evidence="1">Multi-pass membrane protein</topology>
    </subcellularLocation>
</comment>
<evidence type="ECO:0000313" key="7">
    <source>
        <dbReference type="EMBL" id="RLQ89370.1"/>
    </source>
</evidence>
<evidence type="ECO:0000256" key="5">
    <source>
        <dbReference type="ARBA" id="ARBA00023136"/>
    </source>
</evidence>
<evidence type="ECO:0000256" key="2">
    <source>
        <dbReference type="ARBA" id="ARBA00007524"/>
    </source>
</evidence>
<dbReference type="FunFam" id="1.20.1260.100:FF:000001">
    <property type="entry name" value="translocator protein 2"/>
    <property type="match status" value="1"/>
</dbReference>
<evidence type="ECO:0000256" key="1">
    <source>
        <dbReference type="ARBA" id="ARBA00004141"/>
    </source>
</evidence>
<evidence type="ECO:0000256" key="6">
    <source>
        <dbReference type="SAM" id="Phobius"/>
    </source>
</evidence>